<sequence>MLLFYKRGLLFSLGLILFFVISNNLVMAQKDSEFRIYNSEEFSKTIYPNAWKVAFGPAITKTESELAIRHLNDLSSPEAREIANTYLDALTEGESLSNDIRKNLQMAAGSDKPVTDINSGPLELEFGIIQSEHWMNEIGTVSKSSMDTNVLNKTTLKTIGGLKVLTRSSIQHAGGDPEPEKQFVIFASISIARTWSRIDIRSTPSGAMIEAGPLKGETRIRKFLKPGTYEVKISKPGYESQTQDIELVGGDSHTLLFTLVKESTSGNIKPNLQD</sequence>
<dbReference type="Gene3D" id="2.60.40.1120">
    <property type="entry name" value="Carboxypeptidase-like, regulatory domain"/>
    <property type="match status" value="1"/>
</dbReference>
<dbReference type="AlphaFoldDB" id="A0A368KUB0"/>
<evidence type="ECO:0000259" key="1">
    <source>
        <dbReference type="Pfam" id="PF08308"/>
    </source>
</evidence>
<gene>
    <name evidence="2" type="ORF">DTL42_11280</name>
</gene>
<protein>
    <submittedName>
        <fullName evidence="2">PEGA domain-containing protein</fullName>
    </submittedName>
</protein>
<evidence type="ECO:0000313" key="2">
    <source>
        <dbReference type="EMBL" id="RCS50284.1"/>
    </source>
</evidence>
<dbReference type="Pfam" id="PF08308">
    <property type="entry name" value="PEGA"/>
    <property type="match status" value="1"/>
</dbReference>
<dbReference type="Proteomes" id="UP000253562">
    <property type="component" value="Unassembled WGS sequence"/>
</dbReference>
<feature type="domain" description="PEGA" evidence="1">
    <location>
        <begin position="195"/>
        <end position="261"/>
    </location>
</feature>
<comment type="caution">
    <text evidence="2">The sequence shown here is derived from an EMBL/GenBank/DDBJ whole genome shotgun (WGS) entry which is preliminary data.</text>
</comment>
<evidence type="ECO:0000313" key="3">
    <source>
        <dbReference type="Proteomes" id="UP000253562"/>
    </source>
</evidence>
<accession>A0A368KUB0</accession>
<proteinExistence type="predicted"/>
<dbReference type="OrthoDB" id="9758472at2"/>
<dbReference type="RefSeq" id="WP_114368837.1">
    <property type="nucleotide sequence ID" value="NZ_QPEX01000022.1"/>
</dbReference>
<dbReference type="InterPro" id="IPR008969">
    <property type="entry name" value="CarboxyPept-like_regulatory"/>
</dbReference>
<reference evidence="2 3" key="1">
    <citation type="submission" date="2018-07" db="EMBL/GenBank/DDBJ databases">
        <title>Comparative genomes isolates from brazilian mangrove.</title>
        <authorList>
            <person name="De Araujo J.E."/>
            <person name="Taketani R.G."/>
            <person name="Silva M.C.P."/>
            <person name="Lourenco M.V."/>
            <person name="Oliveira V.M."/>
            <person name="Andreote F.D."/>
        </authorList>
    </citation>
    <scope>NUCLEOTIDE SEQUENCE [LARGE SCALE GENOMIC DNA]</scope>
    <source>
        <strain evidence="2 3">HEX PRIS-MGV</strain>
    </source>
</reference>
<dbReference type="EMBL" id="QPEX01000022">
    <property type="protein sequence ID" value="RCS50284.1"/>
    <property type="molecule type" value="Genomic_DNA"/>
</dbReference>
<dbReference type="InterPro" id="IPR013229">
    <property type="entry name" value="PEGA"/>
</dbReference>
<organism evidence="2 3">
    <name type="scientific">Bremerella cremea</name>
    <dbReference type="NCBI Taxonomy" id="1031537"/>
    <lineage>
        <taxon>Bacteria</taxon>
        <taxon>Pseudomonadati</taxon>
        <taxon>Planctomycetota</taxon>
        <taxon>Planctomycetia</taxon>
        <taxon>Pirellulales</taxon>
        <taxon>Pirellulaceae</taxon>
        <taxon>Bremerella</taxon>
    </lineage>
</organism>
<dbReference type="SUPFAM" id="SSF49464">
    <property type="entry name" value="Carboxypeptidase regulatory domain-like"/>
    <property type="match status" value="1"/>
</dbReference>
<name>A0A368KUB0_9BACT</name>